<keyword evidence="2" id="KW-0472">Membrane</keyword>
<evidence type="ECO:0000313" key="4">
    <source>
        <dbReference type="EMBL" id="ABE35790.1"/>
    </source>
</evidence>
<dbReference type="Pfam" id="PF07693">
    <property type="entry name" value="KAP_NTPase"/>
    <property type="match status" value="1"/>
</dbReference>
<feature type="transmembrane region" description="Helical" evidence="2">
    <location>
        <begin position="18"/>
        <end position="37"/>
    </location>
</feature>
<feature type="transmembrane region" description="Helical" evidence="2">
    <location>
        <begin position="375"/>
        <end position="396"/>
    </location>
</feature>
<dbReference type="InterPro" id="IPR027417">
    <property type="entry name" value="P-loop_NTPase"/>
</dbReference>
<dbReference type="PANTHER" id="PTHR22674:SF6">
    <property type="entry name" value="NTPASE KAP FAMILY P-LOOP DOMAIN-CONTAINING PROTEIN 1"/>
    <property type="match status" value="1"/>
</dbReference>
<keyword evidence="2" id="KW-0812">Transmembrane</keyword>
<organism evidence="4 5">
    <name type="scientific">Paraburkholderia xenovorans (strain LB400)</name>
    <dbReference type="NCBI Taxonomy" id="266265"/>
    <lineage>
        <taxon>Bacteria</taxon>
        <taxon>Pseudomonadati</taxon>
        <taxon>Pseudomonadota</taxon>
        <taxon>Betaproteobacteria</taxon>
        <taxon>Burkholderiales</taxon>
        <taxon>Burkholderiaceae</taxon>
        <taxon>Paraburkholderia</taxon>
    </lineage>
</organism>
<dbReference type="EMBL" id="CP000271">
    <property type="protein sequence ID" value="ABE35790.1"/>
    <property type="molecule type" value="Genomic_DNA"/>
</dbReference>
<feature type="region of interest" description="Disordered" evidence="1">
    <location>
        <begin position="122"/>
        <end position="150"/>
    </location>
</feature>
<feature type="region of interest" description="Disordered" evidence="1">
    <location>
        <begin position="214"/>
        <end position="236"/>
    </location>
</feature>
<evidence type="ECO:0000256" key="1">
    <source>
        <dbReference type="SAM" id="MobiDB-lite"/>
    </source>
</evidence>
<keyword evidence="2" id="KW-1133">Transmembrane helix</keyword>
<dbReference type="KEGG" id="bxe:Bxe_B0149"/>
<sequence length="787" mass="86999">MYPIQGVPLMLPISPLEYLVAFAIAFLAGALWSTCFCRYASRIRREAPTDSFKATTASYRPLNDTSAESVTSSYAKADLNTGADFENAANIDAVVGGLSSSGIARVSGAGVVGSGSPLSGSVSDGFRVPSEHSSSEQTAVEGTSARLAEDSPAVSDELGFRDYAVAIARFLTHSDSRPPLTISIQAPWGGGKTTLMLLIEQALDPYKRRLKEAVKSTETTGTGALSGRSENKESRSGAPWWSKLSEFFAQFRAPASDWLSVGDVEHELSGRRRASDEGPLPKIPPAANGSEKLATSRYRVTVWFNAWKYESTNQVWAGLVDAILQQVPERLSAKERELFWLRLNVSRIGVDQVRQRLHEHLLDLTLRSATGTLRALLVAALTCAAIFGLNHHGFLLSTGGAAFRWTFSLTGGGTFAIFKAIFAKLDFKSEPARDVVKNLVDVPKYEQELGFVHQVERDLRRVFDSLPGKESLVIFIDDLDRCSPSKVAAVLEAVNLFLAGSFPRCSFVVGMDSEMVAAALQAAHKDLTANLPGDARTPVGWRFMDKFVQLPFVIPPLAKEDYERLMSSLLGGHSDVPRSNLRVKEDIKPHTAGDSLIYGTADDRGEGGTDSDVFKSLVLEVSRLLDNNPRELKRFINLFRFNYFLRSSREKRKLPVPAPVALARWSALCVRWPEHVRWLYRASNRNIAPDKLKGVFGGKEDIALWKQTPSPILILEKIAQTCMEAEKDSAKFGIEEWQDTISDVYQLDKESVLWLSDRALLDFYMQPFVLEDSQQQLLGRFVNTGFW</sequence>
<dbReference type="Proteomes" id="UP000001817">
    <property type="component" value="Chromosome 2"/>
</dbReference>
<accession>Q13JE9</accession>
<dbReference type="InterPro" id="IPR052754">
    <property type="entry name" value="NTPase_KAP_P-loop"/>
</dbReference>
<dbReference type="SUPFAM" id="SSF52540">
    <property type="entry name" value="P-loop containing nucleoside triphosphate hydrolases"/>
    <property type="match status" value="1"/>
</dbReference>
<reference evidence="4 5" key="1">
    <citation type="journal article" date="2006" name="Proc. Natl. Acad. Sci. U.S.A.">
        <title>Burkholderia xenovorans LB400 harbors a multi-replicon, 9.73-Mbp genome shaped for versatility.</title>
        <authorList>
            <person name="Chain P.S."/>
            <person name="Denef V.J."/>
            <person name="Konstantinidis K.T."/>
            <person name="Vergez L.M."/>
            <person name="Agullo L."/>
            <person name="Reyes V.L."/>
            <person name="Hauser L."/>
            <person name="Cordova M."/>
            <person name="Gomez L."/>
            <person name="Gonzalez M."/>
            <person name="Land M."/>
            <person name="Lao V."/>
            <person name="Larimer F."/>
            <person name="LiPuma J.J."/>
            <person name="Mahenthiralingam E."/>
            <person name="Malfatti S.A."/>
            <person name="Marx C.J."/>
            <person name="Parnell J.J."/>
            <person name="Ramette A."/>
            <person name="Richardson P."/>
            <person name="Seeger M."/>
            <person name="Smith D."/>
            <person name="Spilker T."/>
            <person name="Sul W.J."/>
            <person name="Tsoi T.V."/>
            <person name="Ulrich L.E."/>
            <person name="Zhulin I.B."/>
            <person name="Tiedje J.M."/>
        </authorList>
    </citation>
    <scope>NUCLEOTIDE SEQUENCE [LARGE SCALE GENOMIC DNA]</scope>
    <source>
        <strain evidence="4 5">LB400</strain>
    </source>
</reference>
<feature type="domain" description="KAP NTPase" evidence="3">
    <location>
        <begin position="161"/>
        <end position="640"/>
    </location>
</feature>
<name>Q13JE9_PARXL</name>
<gene>
    <name evidence="4" type="ORF">Bxe_B0149</name>
</gene>
<evidence type="ECO:0000313" key="5">
    <source>
        <dbReference type="Proteomes" id="UP000001817"/>
    </source>
</evidence>
<keyword evidence="5" id="KW-1185">Reference proteome</keyword>
<dbReference type="PANTHER" id="PTHR22674">
    <property type="entry name" value="NTPASE, KAP FAMILY P-LOOP DOMAIN-CONTAINING 1"/>
    <property type="match status" value="1"/>
</dbReference>
<dbReference type="AlphaFoldDB" id="Q13JE9"/>
<proteinExistence type="predicted"/>
<dbReference type="STRING" id="266265.Bxe_B0149"/>
<evidence type="ECO:0000256" key="2">
    <source>
        <dbReference type="SAM" id="Phobius"/>
    </source>
</evidence>
<protein>
    <recommendedName>
        <fullName evidence="3">KAP NTPase domain-containing protein</fullName>
    </recommendedName>
</protein>
<dbReference type="InterPro" id="IPR011646">
    <property type="entry name" value="KAP_P-loop"/>
</dbReference>
<dbReference type="eggNOG" id="COG4928">
    <property type="taxonomic scope" value="Bacteria"/>
</dbReference>
<evidence type="ECO:0000259" key="3">
    <source>
        <dbReference type="Pfam" id="PF07693"/>
    </source>
</evidence>